<gene>
    <name evidence="1" type="ORF">SMN809_LOCUS74581</name>
</gene>
<dbReference type="AlphaFoldDB" id="A0A8S3IG76"/>
<feature type="non-terminal residue" evidence="1">
    <location>
        <position position="86"/>
    </location>
</feature>
<reference evidence="1" key="1">
    <citation type="submission" date="2021-02" db="EMBL/GenBank/DDBJ databases">
        <authorList>
            <person name="Nowell W R."/>
        </authorList>
    </citation>
    <scope>NUCLEOTIDE SEQUENCE</scope>
</reference>
<accession>A0A8S3IG76</accession>
<organism evidence="1 2">
    <name type="scientific">Rotaria magnacalcarata</name>
    <dbReference type="NCBI Taxonomy" id="392030"/>
    <lineage>
        <taxon>Eukaryota</taxon>
        <taxon>Metazoa</taxon>
        <taxon>Spiralia</taxon>
        <taxon>Gnathifera</taxon>
        <taxon>Rotifera</taxon>
        <taxon>Eurotatoria</taxon>
        <taxon>Bdelloidea</taxon>
        <taxon>Philodinida</taxon>
        <taxon>Philodinidae</taxon>
        <taxon>Rotaria</taxon>
    </lineage>
</organism>
<evidence type="ECO:0000313" key="1">
    <source>
        <dbReference type="EMBL" id="CAF5197735.1"/>
    </source>
</evidence>
<evidence type="ECO:0000313" key="2">
    <source>
        <dbReference type="Proteomes" id="UP000676336"/>
    </source>
</evidence>
<sequence>MVDLNADSYFEFTSYEEFRKERLALNYDSTLKLWYSLPSGLPSVENHLVRRQTSKQQRSRLRKLKFFAFYCTLFKKTFLKKKIQSN</sequence>
<protein>
    <submittedName>
        <fullName evidence="1">Uncharacterized protein</fullName>
    </submittedName>
</protein>
<dbReference type="EMBL" id="CAJOBI010330472">
    <property type="protein sequence ID" value="CAF5197735.1"/>
    <property type="molecule type" value="Genomic_DNA"/>
</dbReference>
<proteinExistence type="predicted"/>
<comment type="caution">
    <text evidence="1">The sequence shown here is derived from an EMBL/GenBank/DDBJ whole genome shotgun (WGS) entry which is preliminary data.</text>
</comment>
<dbReference type="Proteomes" id="UP000676336">
    <property type="component" value="Unassembled WGS sequence"/>
</dbReference>
<name>A0A8S3IG76_9BILA</name>